<keyword evidence="3" id="KW-1185">Reference proteome</keyword>
<dbReference type="PANTHER" id="PTHR11439:SF509">
    <property type="entry name" value="RNA-DIRECTED DNA POLYMERASE"/>
    <property type="match status" value="1"/>
</dbReference>
<reference evidence="2" key="2">
    <citation type="submission" date="2022-01" db="EMBL/GenBank/DDBJ databases">
        <authorList>
            <person name="Yamashiro T."/>
            <person name="Shiraishi A."/>
            <person name="Satake H."/>
            <person name="Nakayama K."/>
        </authorList>
    </citation>
    <scope>NUCLEOTIDE SEQUENCE</scope>
</reference>
<dbReference type="InterPro" id="IPR043502">
    <property type="entry name" value="DNA/RNA_pol_sf"/>
</dbReference>
<accession>A0ABQ5HQC3</accession>
<dbReference type="SUPFAM" id="SSF56672">
    <property type="entry name" value="DNA/RNA polymerases"/>
    <property type="match status" value="1"/>
</dbReference>
<dbReference type="PANTHER" id="PTHR11439">
    <property type="entry name" value="GAG-POL-RELATED RETROTRANSPOSON"/>
    <property type="match status" value="1"/>
</dbReference>
<protein>
    <submittedName>
        <fullName evidence="2">Retrovirus-related pol polyprotein from transposon TNT 1-94</fullName>
    </submittedName>
</protein>
<evidence type="ECO:0000259" key="1">
    <source>
        <dbReference type="Pfam" id="PF07727"/>
    </source>
</evidence>
<organism evidence="2 3">
    <name type="scientific">Tanacetum coccineum</name>
    <dbReference type="NCBI Taxonomy" id="301880"/>
    <lineage>
        <taxon>Eukaryota</taxon>
        <taxon>Viridiplantae</taxon>
        <taxon>Streptophyta</taxon>
        <taxon>Embryophyta</taxon>
        <taxon>Tracheophyta</taxon>
        <taxon>Spermatophyta</taxon>
        <taxon>Magnoliopsida</taxon>
        <taxon>eudicotyledons</taxon>
        <taxon>Gunneridae</taxon>
        <taxon>Pentapetalae</taxon>
        <taxon>asterids</taxon>
        <taxon>campanulids</taxon>
        <taxon>Asterales</taxon>
        <taxon>Asteraceae</taxon>
        <taxon>Asteroideae</taxon>
        <taxon>Anthemideae</taxon>
        <taxon>Anthemidinae</taxon>
        <taxon>Tanacetum</taxon>
    </lineage>
</organism>
<dbReference type="Proteomes" id="UP001151760">
    <property type="component" value="Unassembled WGS sequence"/>
</dbReference>
<name>A0ABQ5HQC3_9ASTR</name>
<comment type="caution">
    <text evidence="2">The sequence shown here is derived from an EMBL/GenBank/DDBJ whole genome shotgun (WGS) entry which is preliminary data.</text>
</comment>
<proteinExistence type="predicted"/>
<evidence type="ECO:0000313" key="3">
    <source>
        <dbReference type="Proteomes" id="UP001151760"/>
    </source>
</evidence>
<gene>
    <name evidence="2" type="ORF">Tco_1078908</name>
</gene>
<feature type="domain" description="Reverse transcriptase Ty1/copia-type" evidence="1">
    <location>
        <begin position="58"/>
        <end position="238"/>
    </location>
</feature>
<dbReference type="EMBL" id="BQNB010019887">
    <property type="protein sequence ID" value="GJT90063.1"/>
    <property type="molecule type" value="Genomic_DNA"/>
</dbReference>
<sequence>MFDEYLNPPSIVVSPVQAVVAPRPVDPAVEPKNFKEAMLESSWIEAMQEEIHEFERLQVWDLVPCLNHVMLIKLKRIFKVKKDEFRGVLKNKARLVAKGYYQEVGTDFKESFSSVARIEAIRIFIANAANKKLTIYQMDVKTAFLNGELREVVYVSQREGFVDQDNPNHVYKLKNALYGLKQAPHTWYDMLSSFLLSQEFCKGAVDPTLFTRKAGHDILLVQICVDDIIFASTDPAILQISQSPRGIFINQSNYALEIIKKYGMQSIDPIDTHMVDKSKLDEGLQVKLVDPTHYRGTSDMGLWHLKDSCITLIAYVDADHVGCQDTRRSTSGSAQFLGDKLVKWSSKKQKSTAISSTEAKYIALSGCSSRHLYQSFASRKIQLLDKQAWKENHVSRNSEKSRRRRGRVMVIFHIKLTTGSQRSEDVRSCPITVDNDCVLDRLKFINKGEEHQVYGKPISVTNDIQNSEAYKKFIALSTGSIPPKKGRCKGAQGTKATVIPKKTTIVSKKKLAKKKLRKTQLEIDTQKAIKASKRESRF</sequence>
<dbReference type="Pfam" id="PF07727">
    <property type="entry name" value="RVT_2"/>
    <property type="match status" value="1"/>
</dbReference>
<reference evidence="2" key="1">
    <citation type="journal article" date="2022" name="Int. J. Mol. Sci.">
        <title>Draft Genome of Tanacetum Coccineum: Genomic Comparison of Closely Related Tanacetum-Family Plants.</title>
        <authorList>
            <person name="Yamashiro T."/>
            <person name="Shiraishi A."/>
            <person name="Nakayama K."/>
            <person name="Satake H."/>
        </authorList>
    </citation>
    <scope>NUCLEOTIDE SEQUENCE</scope>
</reference>
<dbReference type="InterPro" id="IPR013103">
    <property type="entry name" value="RVT_2"/>
</dbReference>
<evidence type="ECO:0000313" key="2">
    <source>
        <dbReference type="EMBL" id="GJT90063.1"/>
    </source>
</evidence>
<dbReference type="CDD" id="cd09272">
    <property type="entry name" value="RNase_HI_RT_Ty1"/>
    <property type="match status" value="1"/>
</dbReference>